<feature type="domain" description="GST N-terminal" evidence="1">
    <location>
        <begin position="7"/>
        <end position="99"/>
    </location>
</feature>
<dbReference type="Pfam" id="PF22041">
    <property type="entry name" value="GST_C_7"/>
    <property type="match status" value="1"/>
</dbReference>
<organism evidence="2 3">
    <name type="scientific">Macrolepiota fuliginosa MF-IS2</name>
    <dbReference type="NCBI Taxonomy" id="1400762"/>
    <lineage>
        <taxon>Eukaryota</taxon>
        <taxon>Fungi</taxon>
        <taxon>Dikarya</taxon>
        <taxon>Basidiomycota</taxon>
        <taxon>Agaricomycotina</taxon>
        <taxon>Agaricomycetes</taxon>
        <taxon>Agaricomycetidae</taxon>
        <taxon>Agaricales</taxon>
        <taxon>Agaricineae</taxon>
        <taxon>Agaricaceae</taxon>
        <taxon>Macrolepiota</taxon>
    </lineage>
</organism>
<dbReference type="Gene3D" id="1.20.1050.10">
    <property type="match status" value="1"/>
</dbReference>
<dbReference type="AlphaFoldDB" id="A0A9P5XE93"/>
<comment type="caution">
    <text evidence="2">The sequence shown here is derived from an EMBL/GenBank/DDBJ whole genome shotgun (WGS) entry which is preliminary data.</text>
</comment>
<evidence type="ECO:0000313" key="2">
    <source>
        <dbReference type="EMBL" id="KAF9449777.1"/>
    </source>
</evidence>
<dbReference type="OrthoDB" id="4951845at2759"/>
<dbReference type="InterPro" id="IPR004045">
    <property type="entry name" value="Glutathione_S-Trfase_N"/>
</dbReference>
<evidence type="ECO:0000259" key="1">
    <source>
        <dbReference type="PROSITE" id="PS50404"/>
    </source>
</evidence>
<dbReference type="InterPro" id="IPR050983">
    <property type="entry name" value="GST_Omega/HSP26"/>
</dbReference>
<reference evidence="2" key="1">
    <citation type="submission" date="2020-11" db="EMBL/GenBank/DDBJ databases">
        <authorList>
            <consortium name="DOE Joint Genome Institute"/>
            <person name="Ahrendt S."/>
            <person name="Riley R."/>
            <person name="Andreopoulos W."/>
            <person name="Labutti K."/>
            <person name="Pangilinan J."/>
            <person name="Ruiz-Duenas F.J."/>
            <person name="Barrasa J.M."/>
            <person name="Sanchez-Garcia M."/>
            <person name="Camarero S."/>
            <person name="Miyauchi S."/>
            <person name="Serrano A."/>
            <person name="Linde D."/>
            <person name="Babiker R."/>
            <person name="Drula E."/>
            <person name="Ayuso-Fernandez I."/>
            <person name="Pacheco R."/>
            <person name="Padilla G."/>
            <person name="Ferreira P."/>
            <person name="Barriuso J."/>
            <person name="Kellner H."/>
            <person name="Castanera R."/>
            <person name="Alfaro M."/>
            <person name="Ramirez L."/>
            <person name="Pisabarro A.G."/>
            <person name="Kuo A."/>
            <person name="Tritt A."/>
            <person name="Lipzen A."/>
            <person name="He G."/>
            <person name="Yan M."/>
            <person name="Ng V."/>
            <person name="Cullen D."/>
            <person name="Martin F."/>
            <person name="Rosso M.-N."/>
            <person name="Henrissat B."/>
            <person name="Hibbett D."/>
            <person name="Martinez A.T."/>
            <person name="Grigoriev I.V."/>
        </authorList>
    </citation>
    <scope>NUCLEOTIDE SEQUENCE</scope>
    <source>
        <strain evidence="2">MF-IS2</strain>
    </source>
</reference>
<evidence type="ECO:0000313" key="3">
    <source>
        <dbReference type="Proteomes" id="UP000807342"/>
    </source>
</evidence>
<dbReference type="SUPFAM" id="SSF52833">
    <property type="entry name" value="Thioredoxin-like"/>
    <property type="match status" value="1"/>
</dbReference>
<dbReference type="SUPFAM" id="SSF47616">
    <property type="entry name" value="GST C-terminal domain-like"/>
    <property type="match status" value="1"/>
</dbReference>
<dbReference type="Gene3D" id="3.40.30.10">
    <property type="entry name" value="Glutaredoxin"/>
    <property type="match status" value="1"/>
</dbReference>
<gene>
    <name evidence="2" type="ORF">P691DRAFT_811852</name>
</gene>
<dbReference type="PANTHER" id="PTHR43968:SF6">
    <property type="entry name" value="GLUTATHIONE S-TRANSFERASE OMEGA"/>
    <property type="match status" value="1"/>
</dbReference>
<sequence>MITLYDLKAKGPIGTWSPNPWKARYVLNYKKLPYRIIYTEFPDIEVVSKEAGIPPYGKKPDGVTPVYTSPAIIDDATGTALSDSYKIADYLDKAYPDTPKVFPTGSEALQAAFYAQFAPTLSALVPFVLPKVPAMLNERSAEYYVRTRAAIFGGKPLDQWELVGEERSEAWGKMKAGFDKLDGWLSKGSGPFFMGDVVTFADFVAAAALQGLKIIFGENSEEWKDITEWNNGRWDRLLKDLEEYAGVDVEN</sequence>
<dbReference type="PANTHER" id="PTHR43968">
    <property type="match status" value="1"/>
</dbReference>
<dbReference type="EMBL" id="MU151120">
    <property type="protein sequence ID" value="KAF9449777.1"/>
    <property type="molecule type" value="Genomic_DNA"/>
</dbReference>
<protein>
    <recommendedName>
        <fullName evidence="1">GST N-terminal domain-containing protein</fullName>
    </recommendedName>
</protein>
<name>A0A9P5XE93_9AGAR</name>
<accession>A0A9P5XE93</accession>
<dbReference type="PROSITE" id="PS50404">
    <property type="entry name" value="GST_NTER"/>
    <property type="match status" value="1"/>
</dbReference>
<dbReference type="GO" id="GO:0005737">
    <property type="term" value="C:cytoplasm"/>
    <property type="evidence" value="ECO:0007669"/>
    <property type="project" value="TreeGrafter"/>
</dbReference>
<dbReference type="InterPro" id="IPR036249">
    <property type="entry name" value="Thioredoxin-like_sf"/>
</dbReference>
<dbReference type="InterPro" id="IPR054416">
    <property type="entry name" value="GST_UstS-like_C"/>
</dbReference>
<keyword evidence="3" id="KW-1185">Reference proteome</keyword>
<dbReference type="Proteomes" id="UP000807342">
    <property type="component" value="Unassembled WGS sequence"/>
</dbReference>
<dbReference type="InterPro" id="IPR036282">
    <property type="entry name" value="Glutathione-S-Trfase_C_sf"/>
</dbReference>
<proteinExistence type="predicted"/>
<dbReference type="Pfam" id="PF13409">
    <property type="entry name" value="GST_N_2"/>
    <property type="match status" value="1"/>
</dbReference>